<reference evidence="3" key="1">
    <citation type="submission" date="2015-05" db="EMBL/GenBank/DDBJ databases">
        <title>Draft genome sequencing of a biphenyl-degrading bacterium, Pseudomonas balearica KF707 (=NBRC110670).</title>
        <authorList>
            <person name="Kimura N."/>
            <person name="Hirose J."/>
            <person name="Watanabe T."/>
            <person name="Suenaga H."/>
            <person name="Fujihara H."/>
            <person name="Noguchi M."/>
            <person name="Hashimoto M."/>
            <person name="Shimodaira J."/>
            <person name="Tsuchikane K."/>
            <person name="Hosoyama A."/>
            <person name="Yamazoe A."/>
            <person name="Fujita N."/>
            <person name="Furukawa K."/>
        </authorList>
    </citation>
    <scope>NUCLEOTIDE SEQUENCE [LARGE SCALE GENOMIC DNA]</scope>
    <source>
        <strain evidence="3">DSM 10086 / NBRC 110670 / KF707</strain>
    </source>
</reference>
<reference evidence="2 3" key="2">
    <citation type="journal article" date="2017" name="Int. J. Syst. Evol. Microbiol.">
        <title>Pseudomonas furukawaii sp. nov., a polychlorinated biphenyl-degrading bacterium isolated from biphenyl-contaminated soil in Japan.</title>
        <authorList>
            <person name="Kimura N."/>
            <person name="Watanabe T."/>
            <person name="Suenaga H."/>
            <person name="Fujihara H."/>
            <person name="Futagami T."/>
            <person name="Goto M."/>
            <person name="Hanada S."/>
            <person name="Hirose J."/>
        </authorList>
    </citation>
    <scope>NUCLEOTIDE SEQUENCE [LARGE SCALE GENOMIC DNA]</scope>
    <source>
        <strain evidence="3">DSM 10086 / NBRC 110670 / KF707</strain>
    </source>
</reference>
<accession>A0AAD1C171</accession>
<protein>
    <submittedName>
        <fullName evidence="2">Histone acetyltransferase HPA2 and related acetyltransferases</fullName>
    </submittedName>
</protein>
<proteinExistence type="predicted"/>
<organism evidence="2 3">
    <name type="scientific">Metapseudomonas furukawaii</name>
    <name type="common">Pseudomonas furukawaii</name>
    <dbReference type="NCBI Taxonomy" id="1149133"/>
    <lineage>
        <taxon>Bacteria</taxon>
        <taxon>Pseudomonadati</taxon>
        <taxon>Pseudomonadota</taxon>
        <taxon>Gammaproteobacteria</taxon>
        <taxon>Pseudomonadales</taxon>
        <taxon>Pseudomonadaceae</taxon>
        <taxon>Metapseudomonas</taxon>
    </lineage>
</organism>
<dbReference type="EMBL" id="AP014862">
    <property type="protein sequence ID" value="BAU74691.1"/>
    <property type="molecule type" value="Genomic_DNA"/>
</dbReference>
<evidence type="ECO:0000313" key="3">
    <source>
        <dbReference type="Proteomes" id="UP000218554"/>
    </source>
</evidence>
<name>A0AAD1C171_METFU</name>
<feature type="domain" description="N-acetyltransferase" evidence="1">
    <location>
        <begin position="7"/>
        <end position="157"/>
    </location>
</feature>
<dbReference type="Pfam" id="PF00583">
    <property type="entry name" value="Acetyltransf_1"/>
    <property type="match status" value="1"/>
</dbReference>
<evidence type="ECO:0000313" key="2">
    <source>
        <dbReference type="EMBL" id="BAU74691.1"/>
    </source>
</evidence>
<dbReference type="KEGG" id="pfuw:KF707C_30030"/>
<dbReference type="AlphaFoldDB" id="A0AAD1C171"/>
<gene>
    <name evidence="2" type="ORF">KF707C_30030</name>
</gene>
<dbReference type="GO" id="GO:0016747">
    <property type="term" value="F:acyltransferase activity, transferring groups other than amino-acyl groups"/>
    <property type="evidence" value="ECO:0007669"/>
    <property type="project" value="InterPro"/>
</dbReference>
<dbReference type="SUPFAM" id="SSF55729">
    <property type="entry name" value="Acyl-CoA N-acyltransferases (Nat)"/>
    <property type="match status" value="1"/>
</dbReference>
<dbReference type="CDD" id="cd04301">
    <property type="entry name" value="NAT_SF"/>
    <property type="match status" value="1"/>
</dbReference>
<dbReference type="Proteomes" id="UP000218554">
    <property type="component" value="Chromosome"/>
</dbReference>
<sequence length="157" mass="17205">MPDCAGFPARPVSPDDLDLICRHREAMFLEAGGIAADLSVMGAHFRPWLRERLADGRYYGFVLLDAGIPIAGIGLMTLDWPPHPNHPEQDRRGYVLNVYVEPGHRRRGLASALMELADAEFARRGVGFAVLHATDAGRPVYAGLGWQATAEMAKRIG</sequence>
<keyword evidence="3" id="KW-1185">Reference proteome</keyword>
<dbReference type="Gene3D" id="3.40.630.30">
    <property type="match status" value="1"/>
</dbReference>
<dbReference type="InterPro" id="IPR016181">
    <property type="entry name" value="Acyl_CoA_acyltransferase"/>
</dbReference>
<evidence type="ECO:0000259" key="1">
    <source>
        <dbReference type="PROSITE" id="PS51186"/>
    </source>
</evidence>
<dbReference type="PROSITE" id="PS51186">
    <property type="entry name" value="GNAT"/>
    <property type="match status" value="1"/>
</dbReference>
<dbReference type="InterPro" id="IPR000182">
    <property type="entry name" value="GNAT_dom"/>
</dbReference>